<sequence>MMQDAMVELTLKEMTDLDRQFQKLLPAVVASLKDETQSASITITMSFKLCPDSETQFDMKTSIKPTFATDKRTTRCRRDLLRNIVTADSFDLGNFGAPAQKDLFAGQKANTAAEAEAAQN</sequence>
<proteinExistence type="predicted"/>
<name>A0AAW5K677_9BACT</name>
<evidence type="ECO:0000313" key="2">
    <source>
        <dbReference type="Proteomes" id="UP001205919"/>
    </source>
</evidence>
<keyword evidence="2" id="KW-1185">Reference proteome</keyword>
<dbReference type="EMBL" id="JANFYT010000013">
    <property type="protein sequence ID" value="MCQ4814223.1"/>
    <property type="molecule type" value="Genomic_DNA"/>
</dbReference>
<reference evidence="1 2" key="1">
    <citation type="submission" date="2022-06" db="EMBL/GenBank/DDBJ databases">
        <title>Isolation of gut microbiota from human fecal samples.</title>
        <authorList>
            <person name="Pamer E.G."/>
            <person name="Barat B."/>
            <person name="Waligurski E."/>
            <person name="Medina S."/>
            <person name="Paddock L."/>
            <person name="Mostad J."/>
        </authorList>
    </citation>
    <scope>NUCLEOTIDE SEQUENCE [LARGE SCALE GENOMIC DNA]</scope>
    <source>
        <strain evidence="1 2">DFI.9.90</strain>
    </source>
</reference>
<dbReference type="RefSeq" id="WP_008709923.1">
    <property type="nucleotide sequence ID" value="NZ_CABKQM010000005.1"/>
</dbReference>
<dbReference type="AlphaFoldDB" id="A0AAW5K677"/>
<accession>A0AAW5K677</accession>
<dbReference type="Proteomes" id="UP001205919">
    <property type="component" value="Unassembled WGS sequence"/>
</dbReference>
<organism evidence="1 2">
    <name type="scientific">Cloacibacillus evryensis</name>
    <dbReference type="NCBI Taxonomy" id="508460"/>
    <lineage>
        <taxon>Bacteria</taxon>
        <taxon>Thermotogati</taxon>
        <taxon>Synergistota</taxon>
        <taxon>Synergistia</taxon>
        <taxon>Synergistales</taxon>
        <taxon>Synergistaceae</taxon>
        <taxon>Cloacibacillus</taxon>
    </lineage>
</organism>
<comment type="caution">
    <text evidence="1">The sequence shown here is derived from an EMBL/GenBank/DDBJ whole genome shotgun (WGS) entry which is preliminary data.</text>
</comment>
<protein>
    <submittedName>
        <fullName evidence="1">Uncharacterized protein</fullName>
    </submittedName>
</protein>
<evidence type="ECO:0000313" key="1">
    <source>
        <dbReference type="EMBL" id="MCQ4814223.1"/>
    </source>
</evidence>
<gene>
    <name evidence="1" type="ORF">NE630_07240</name>
</gene>